<feature type="transmembrane region" description="Helical" evidence="1">
    <location>
        <begin position="82"/>
        <end position="104"/>
    </location>
</feature>
<gene>
    <name evidence="2" type="ORF">HDA32_004079</name>
</gene>
<protein>
    <submittedName>
        <fullName evidence="2">Uncharacterized protein</fullName>
    </submittedName>
</protein>
<dbReference type="RefSeq" id="WP_179644702.1">
    <property type="nucleotide sequence ID" value="NZ_BAAAYY010000031.1"/>
</dbReference>
<evidence type="ECO:0000313" key="3">
    <source>
        <dbReference type="Proteomes" id="UP000589036"/>
    </source>
</evidence>
<sequence>MPLNVRTHRRNTADRAIPRVPAVVERIAREHGGPAGSDPRTAAPVGLRVMQPHRRKVLIVAVLVPSGLVALLGAFVRGAGFSLPGIVGVLVTLGVAAALVRLVLPGVDPLRGRAAVFVLGWGALVLAATAGETAATITGNELAQRGTRVTWSPSAQAEFGWFAYAPAGAESSSLRTWSGSETGASALTSVRPPMTGSILPHGTAASALLLGWAAGGAAAVAYTRTLPQEPPRAGQGDGGEQPDA</sequence>
<dbReference type="EMBL" id="JACCCC010000001">
    <property type="protein sequence ID" value="NYE48959.1"/>
    <property type="molecule type" value="Genomic_DNA"/>
</dbReference>
<proteinExistence type="predicted"/>
<name>A0A852TY84_9ACTN</name>
<keyword evidence="1" id="KW-0472">Membrane</keyword>
<keyword evidence="3" id="KW-1185">Reference proteome</keyword>
<feature type="transmembrane region" description="Helical" evidence="1">
    <location>
        <begin position="57"/>
        <end position="76"/>
    </location>
</feature>
<dbReference type="Proteomes" id="UP000589036">
    <property type="component" value="Unassembled WGS sequence"/>
</dbReference>
<evidence type="ECO:0000256" key="1">
    <source>
        <dbReference type="SAM" id="Phobius"/>
    </source>
</evidence>
<evidence type="ECO:0000313" key="2">
    <source>
        <dbReference type="EMBL" id="NYE48959.1"/>
    </source>
</evidence>
<keyword evidence="1" id="KW-1133">Transmembrane helix</keyword>
<dbReference type="AlphaFoldDB" id="A0A852TY84"/>
<reference evidence="2 3" key="1">
    <citation type="submission" date="2020-07" db="EMBL/GenBank/DDBJ databases">
        <title>Sequencing the genomes of 1000 actinobacteria strains.</title>
        <authorList>
            <person name="Klenk H.-P."/>
        </authorList>
    </citation>
    <scope>NUCLEOTIDE SEQUENCE [LARGE SCALE GENOMIC DNA]</scope>
    <source>
        <strain evidence="2 3">CXB654</strain>
    </source>
</reference>
<accession>A0A852TY84</accession>
<feature type="transmembrane region" description="Helical" evidence="1">
    <location>
        <begin position="116"/>
        <end position="137"/>
    </location>
</feature>
<comment type="caution">
    <text evidence="2">The sequence shown here is derived from an EMBL/GenBank/DDBJ whole genome shotgun (WGS) entry which is preliminary data.</text>
</comment>
<keyword evidence="1" id="KW-0812">Transmembrane</keyword>
<organism evidence="2 3">
    <name type="scientific">Spinactinospora alkalitolerans</name>
    <dbReference type="NCBI Taxonomy" id="687207"/>
    <lineage>
        <taxon>Bacteria</taxon>
        <taxon>Bacillati</taxon>
        <taxon>Actinomycetota</taxon>
        <taxon>Actinomycetes</taxon>
        <taxon>Streptosporangiales</taxon>
        <taxon>Nocardiopsidaceae</taxon>
        <taxon>Spinactinospora</taxon>
    </lineage>
</organism>